<dbReference type="KEGG" id="kphy:AOZ06_18955"/>
<reference evidence="2 3" key="1">
    <citation type="submission" date="2015-07" db="EMBL/GenBank/DDBJ databases">
        <title>Genome sequencing of Kibdelosporangium phytohabitans.</title>
        <authorList>
            <person name="Qin S."/>
            <person name="Xing K."/>
        </authorList>
    </citation>
    <scope>NUCLEOTIDE SEQUENCE [LARGE SCALE GENOMIC DNA]</scope>
    <source>
        <strain evidence="2 3">KLBMP1111</strain>
    </source>
</reference>
<organism evidence="2 3">
    <name type="scientific">Kibdelosporangium phytohabitans</name>
    <dbReference type="NCBI Taxonomy" id="860235"/>
    <lineage>
        <taxon>Bacteria</taxon>
        <taxon>Bacillati</taxon>
        <taxon>Actinomycetota</taxon>
        <taxon>Actinomycetes</taxon>
        <taxon>Pseudonocardiales</taxon>
        <taxon>Pseudonocardiaceae</taxon>
        <taxon>Kibdelosporangium</taxon>
    </lineage>
</organism>
<protein>
    <submittedName>
        <fullName evidence="2">Uncharacterized protein</fullName>
    </submittedName>
</protein>
<dbReference type="AlphaFoldDB" id="A0A0N9HUP1"/>
<accession>A0A0N9HUP1</accession>
<evidence type="ECO:0000313" key="2">
    <source>
        <dbReference type="EMBL" id="ALG08718.1"/>
    </source>
</evidence>
<dbReference type="EMBL" id="CP012752">
    <property type="protein sequence ID" value="ALG08718.1"/>
    <property type="molecule type" value="Genomic_DNA"/>
</dbReference>
<evidence type="ECO:0000313" key="3">
    <source>
        <dbReference type="Proteomes" id="UP000063699"/>
    </source>
</evidence>
<evidence type="ECO:0000256" key="1">
    <source>
        <dbReference type="SAM" id="MobiDB-lite"/>
    </source>
</evidence>
<dbReference type="Proteomes" id="UP000063699">
    <property type="component" value="Chromosome"/>
</dbReference>
<sequence length="77" mass="8339">MARARLWFLTMVRTAKSSITIVWFSRTSRVVTLCGQSRRRSSHSSDTNQRPAASCGTVTVDGHAPPGNGRDHPIGSG</sequence>
<gene>
    <name evidence="2" type="ORF">AOZ06_18955</name>
</gene>
<name>A0A0N9HUP1_9PSEU</name>
<feature type="region of interest" description="Disordered" evidence="1">
    <location>
        <begin position="35"/>
        <end position="77"/>
    </location>
</feature>
<proteinExistence type="predicted"/>
<keyword evidence="3" id="KW-1185">Reference proteome</keyword>